<evidence type="ECO:0000313" key="2">
    <source>
        <dbReference type="Proteomes" id="UP001214553"/>
    </source>
</evidence>
<dbReference type="RefSeq" id="WP_275278616.1">
    <property type="nucleotide sequence ID" value="NZ_CP119108.1"/>
</dbReference>
<reference evidence="1 2" key="1">
    <citation type="submission" date="2023-03" db="EMBL/GenBank/DDBJ databases">
        <title>Genome sequence of Microbacterium sp. KACC 23027.</title>
        <authorList>
            <person name="Kim S."/>
            <person name="Heo J."/>
            <person name="Kwon S.-W."/>
        </authorList>
    </citation>
    <scope>NUCLEOTIDE SEQUENCE [LARGE SCALE GENOMIC DNA]</scope>
    <source>
        <strain evidence="1 2">KACC 23027</strain>
    </source>
</reference>
<proteinExistence type="predicted"/>
<protein>
    <recommendedName>
        <fullName evidence="3">RNHCP domain-containing protein</fullName>
    </recommendedName>
</protein>
<evidence type="ECO:0000313" key="1">
    <source>
        <dbReference type="EMBL" id="WEG09292.1"/>
    </source>
</evidence>
<organism evidence="1 2">
    <name type="scientific">Microbacterium horticulturae</name>
    <dbReference type="NCBI Taxonomy" id="3028316"/>
    <lineage>
        <taxon>Bacteria</taxon>
        <taxon>Bacillati</taxon>
        <taxon>Actinomycetota</taxon>
        <taxon>Actinomycetes</taxon>
        <taxon>Micrococcales</taxon>
        <taxon>Microbacteriaceae</taxon>
        <taxon>Microbacterium</taxon>
    </lineage>
</organism>
<dbReference type="EMBL" id="CP119108">
    <property type="protein sequence ID" value="WEG09292.1"/>
    <property type="molecule type" value="Genomic_DNA"/>
</dbReference>
<gene>
    <name evidence="1" type="ORF">PU630_01645</name>
</gene>
<dbReference type="Proteomes" id="UP001214553">
    <property type="component" value="Chromosome"/>
</dbReference>
<sequence>MTGNAYPGACEICADYRMNYAPEARAVTLGESDEFMAEVRRCRHCGTSWEVGAFSNPQVISWEHARRELPDLDTVESSLGIDFPEPADVPLR</sequence>
<accession>A0ABY8C1R3</accession>
<name>A0ABY8C1R3_9MICO</name>
<evidence type="ECO:0008006" key="3">
    <source>
        <dbReference type="Google" id="ProtNLM"/>
    </source>
</evidence>
<keyword evidence="2" id="KW-1185">Reference proteome</keyword>